<feature type="non-terminal residue" evidence="1">
    <location>
        <position position="1"/>
    </location>
</feature>
<proteinExistence type="predicted"/>
<accession>X0Y3B4</accession>
<name>X0Y3B4_9ZZZZ</name>
<comment type="caution">
    <text evidence="1">The sequence shown here is derived from an EMBL/GenBank/DDBJ whole genome shotgun (WGS) entry which is preliminary data.</text>
</comment>
<gene>
    <name evidence="1" type="ORF">S01H1_62704</name>
</gene>
<evidence type="ECO:0000313" key="1">
    <source>
        <dbReference type="EMBL" id="GAG41847.1"/>
    </source>
</evidence>
<sequence>DPRAMGVVQMNIQTRDASSAAGGTIRVVLERYVSK</sequence>
<dbReference type="EMBL" id="BARS01041212">
    <property type="protein sequence ID" value="GAG41847.1"/>
    <property type="molecule type" value="Genomic_DNA"/>
</dbReference>
<dbReference type="AlphaFoldDB" id="X0Y3B4"/>
<reference evidence="1" key="1">
    <citation type="journal article" date="2014" name="Front. Microbiol.">
        <title>High frequency of phylogenetically diverse reductive dehalogenase-homologous genes in deep subseafloor sedimentary metagenomes.</title>
        <authorList>
            <person name="Kawai M."/>
            <person name="Futagami T."/>
            <person name="Toyoda A."/>
            <person name="Takaki Y."/>
            <person name="Nishi S."/>
            <person name="Hori S."/>
            <person name="Arai W."/>
            <person name="Tsubouchi T."/>
            <person name="Morono Y."/>
            <person name="Uchiyama I."/>
            <person name="Ito T."/>
            <person name="Fujiyama A."/>
            <person name="Inagaki F."/>
            <person name="Takami H."/>
        </authorList>
    </citation>
    <scope>NUCLEOTIDE SEQUENCE</scope>
    <source>
        <strain evidence="1">Expedition CK06-06</strain>
    </source>
</reference>
<organism evidence="1">
    <name type="scientific">marine sediment metagenome</name>
    <dbReference type="NCBI Taxonomy" id="412755"/>
    <lineage>
        <taxon>unclassified sequences</taxon>
        <taxon>metagenomes</taxon>
        <taxon>ecological metagenomes</taxon>
    </lineage>
</organism>
<protein>
    <submittedName>
        <fullName evidence="1">Uncharacterized protein</fullName>
    </submittedName>
</protein>